<dbReference type="RefSeq" id="XP_012187246.1">
    <property type="nucleotide sequence ID" value="XM_012331856.1"/>
</dbReference>
<dbReference type="EMBL" id="DF238778">
    <property type="protein sequence ID" value="GAC93659.1"/>
    <property type="molecule type" value="Genomic_DNA"/>
</dbReference>
<dbReference type="HOGENOM" id="CLU_1305341_0_0_1"/>
<name>R9NY98_PSEHS</name>
<evidence type="ECO:0000313" key="2">
    <source>
        <dbReference type="EMBL" id="GAC93659.1"/>
    </source>
</evidence>
<dbReference type="AlphaFoldDB" id="R9NY98"/>
<dbReference type="GeneID" id="24106525"/>
<evidence type="ECO:0000256" key="1">
    <source>
        <dbReference type="SAM" id="MobiDB-lite"/>
    </source>
</evidence>
<reference evidence="3" key="1">
    <citation type="journal article" date="2013" name="Genome Announc.">
        <title>Draft genome sequence of the basidiomycetous yeast-like fungus Pseudozyma hubeiensis SY62, which produces an abundant amount of the biosurfactant mannosylerythritol lipids.</title>
        <authorList>
            <person name="Konishi M."/>
            <person name="Hatada Y."/>
            <person name="Horiuchi J."/>
        </authorList>
    </citation>
    <scope>NUCLEOTIDE SEQUENCE [LARGE SCALE GENOMIC DNA]</scope>
    <source>
        <strain evidence="3">SY62</strain>
    </source>
</reference>
<sequence>MAALLYTFLKMRDQRRSVTEGKIDGKRHPDRALFCGVKRQGILYLRPCIDANTSTHMLFCNKSVRGSIAAQCARENRSKALKKIVDETANTVLTIVLGNRYSPCVALHCPARGHMWLGSDIGREENDGECNLTNKLFEQGAASPSVDMESILHEFFNRRTSQATDEALFSWTSAGEVDKTCSERRMRAETASRLASPRLASPRRGWKIDRG</sequence>
<feature type="region of interest" description="Disordered" evidence="1">
    <location>
        <begin position="187"/>
        <end position="211"/>
    </location>
</feature>
<dbReference type="OrthoDB" id="10604223at2759"/>
<accession>R9NY98</accession>
<keyword evidence="3" id="KW-1185">Reference proteome</keyword>
<protein>
    <submittedName>
        <fullName evidence="2">Uncharacterized protein</fullName>
    </submittedName>
</protein>
<evidence type="ECO:0000313" key="3">
    <source>
        <dbReference type="Proteomes" id="UP000014071"/>
    </source>
</evidence>
<gene>
    <name evidence="2" type="ORF">PHSY_001224</name>
</gene>
<proteinExistence type="predicted"/>
<dbReference type="Proteomes" id="UP000014071">
    <property type="component" value="Unassembled WGS sequence"/>
</dbReference>
<organism evidence="2 3">
    <name type="scientific">Pseudozyma hubeiensis (strain SY62)</name>
    <name type="common">Yeast</name>
    <dbReference type="NCBI Taxonomy" id="1305764"/>
    <lineage>
        <taxon>Eukaryota</taxon>
        <taxon>Fungi</taxon>
        <taxon>Dikarya</taxon>
        <taxon>Basidiomycota</taxon>
        <taxon>Ustilaginomycotina</taxon>
        <taxon>Ustilaginomycetes</taxon>
        <taxon>Ustilaginales</taxon>
        <taxon>Ustilaginaceae</taxon>
        <taxon>Pseudozyma</taxon>
    </lineage>
</organism>